<dbReference type="PANTHER" id="PTHR23150:SF19">
    <property type="entry name" value="FORMYLGLYCINE-GENERATING ENZYME"/>
    <property type="match status" value="1"/>
</dbReference>
<dbReference type="PANTHER" id="PTHR23150">
    <property type="entry name" value="SULFATASE MODIFYING FACTOR 1, 2"/>
    <property type="match status" value="1"/>
</dbReference>
<dbReference type="Proteomes" id="UP000199317">
    <property type="component" value="Unassembled WGS sequence"/>
</dbReference>
<dbReference type="EMBL" id="FNJL01000016">
    <property type="protein sequence ID" value="SDP57523.1"/>
    <property type="molecule type" value="Genomic_DNA"/>
</dbReference>
<reference evidence="4" key="1">
    <citation type="submission" date="2016-10" db="EMBL/GenBank/DDBJ databases">
        <authorList>
            <person name="Varghese N."/>
            <person name="Submissions S."/>
        </authorList>
    </citation>
    <scope>NUCLEOTIDE SEQUENCE [LARGE SCALE GENOMIC DNA]</scope>
    <source>
        <strain evidence="4">DSM 17101</strain>
    </source>
</reference>
<keyword evidence="1" id="KW-0732">Signal</keyword>
<feature type="domain" description="Sulfatase-modifying factor enzyme-like" evidence="2">
    <location>
        <begin position="50"/>
        <end position="342"/>
    </location>
</feature>
<keyword evidence="4" id="KW-1185">Reference proteome</keyword>
<feature type="signal peptide" evidence="1">
    <location>
        <begin position="1"/>
        <end position="25"/>
    </location>
</feature>
<feature type="chain" id="PRO_5011650158" evidence="1">
    <location>
        <begin position="26"/>
        <end position="352"/>
    </location>
</feature>
<organism evidence="3 4">
    <name type="scientific">Paracidovorax cattleyae</name>
    <dbReference type="NCBI Taxonomy" id="80868"/>
    <lineage>
        <taxon>Bacteria</taxon>
        <taxon>Pseudomonadati</taxon>
        <taxon>Pseudomonadota</taxon>
        <taxon>Betaproteobacteria</taxon>
        <taxon>Burkholderiales</taxon>
        <taxon>Comamonadaceae</taxon>
        <taxon>Paracidovorax</taxon>
    </lineage>
</organism>
<evidence type="ECO:0000256" key="1">
    <source>
        <dbReference type="SAM" id="SignalP"/>
    </source>
</evidence>
<dbReference type="InterPro" id="IPR042095">
    <property type="entry name" value="SUMF_sf"/>
</dbReference>
<gene>
    <name evidence="3" type="ORF">SAMN04489708_11697</name>
</gene>
<dbReference type="InterPro" id="IPR016187">
    <property type="entry name" value="CTDL_fold"/>
</dbReference>
<protein>
    <submittedName>
        <fullName evidence="3">Formylglycine-generating enzyme, required for sulfatase activity, contains SUMF1/FGE domain</fullName>
    </submittedName>
</protein>
<dbReference type="SUPFAM" id="SSF56436">
    <property type="entry name" value="C-type lectin-like"/>
    <property type="match status" value="1"/>
</dbReference>
<dbReference type="GO" id="GO:0120147">
    <property type="term" value="F:formylglycine-generating oxidase activity"/>
    <property type="evidence" value="ECO:0007669"/>
    <property type="project" value="TreeGrafter"/>
</dbReference>
<evidence type="ECO:0000259" key="2">
    <source>
        <dbReference type="Pfam" id="PF03781"/>
    </source>
</evidence>
<dbReference type="Gene3D" id="3.90.1580.10">
    <property type="entry name" value="paralog of FGE (formylglycine-generating enzyme)"/>
    <property type="match status" value="1"/>
</dbReference>
<evidence type="ECO:0000313" key="3">
    <source>
        <dbReference type="EMBL" id="SDP57523.1"/>
    </source>
</evidence>
<name>A0A1H0TUA4_9BURK</name>
<evidence type="ECO:0000313" key="4">
    <source>
        <dbReference type="Proteomes" id="UP000199317"/>
    </source>
</evidence>
<sequence>MVSLPFPCLPRVAMAVLCLSWPAVEAVAGKAATPAGAAVPVWTNSLGMRFVRVPAGSFRMGSDEPVERLARDYPGMEASRLAALDDEAPVHAVRITRAFYLGQTEVTVGQFRRFVQASGYRAESEADGTGGYGYNPAYDPATTVRGDAFEGRSPRYSWREPGFAQGDDHPVVNVTWHDAHALAAWLSATEGHRYRLPTEAEWEYACRAGRHTRYGHGDDPAALARHANTFDQDAAPYWPRWQAQAVPGHDGHAFTAPVASYPPNAFGLHDMNGNAWEWVSDWHADDAYARSVHDDPQGPATGTVRVRRGGSWHTWPLYARCTYRNWNTPETRYTLVGMRLVREIQPAPRSRR</sequence>
<dbReference type="AlphaFoldDB" id="A0A1H0TUA4"/>
<dbReference type="InterPro" id="IPR005532">
    <property type="entry name" value="SUMF_dom"/>
</dbReference>
<dbReference type="InterPro" id="IPR051043">
    <property type="entry name" value="Sulfatase_Mod_Factor_Kinase"/>
</dbReference>
<accession>A0A1H0TUA4</accession>
<proteinExistence type="predicted"/>
<dbReference type="Pfam" id="PF03781">
    <property type="entry name" value="FGE-sulfatase"/>
    <property type="match status" value="1"/>
</dbReference>